<keyword evidence="1" id="KW-1133">Transmembrane helix</keyword>
<gene>
    <name evidence="2" type="ORF">NG665_05575</name>
</gene>
<sequence length="119" mass="12806">MESHNGSGPDVFGEYMRKYEYPLSIFSLIFVGVMAVIGWWTILAGGGNTTGVIIGLIASLMIPLGYLGWRRESLNLCATAGLGAGILFPTPFGLIPMIFGFILFTLIVTLDLLATFLGE</sequence>
<proteinExistence type="predicted"/>
<evidence type="ECO:0000313" key="2">
    <source>
        <dbReference type="EMBL" id="USR78859.1"/>
    </source>
</evidence>
<feature type="transmembrane region" description="Helical" evidence="1">
    <location>
        <begin position="21"/>
        <end position="42"/>
    </location>
</feature>
<accession>A0ABY5AF79</accession>
<name>A0ABY5AF79_9ACTO</name>
<keyword evidence="1" id="KW-0472">Membrane</keyword>
<organism evidence="2 3">
    <name type="scientific">Arcanobacterium pinnipediorum</name>
    <dbReference type="NCBI Taxonomy" id="1503041"/>
    <lineage>
        <taxon>Bacteria</taxon>
        <taxon>Bacillati</taxon>
        <taxon>Actinomycetota</taxon>
        <taxon>Actinomycetes</taxon>
        <taxon>Actinomycetales</taxon>
        <taxon>Actinomycetaceae</taxon>
        <taxon>Arcanobacterium</taxon>
    </lineage>
</organism>
<feature type="transmembrane region" description="Helical" evidence="1">
    <location>
        <begin position="48"/>
        <end position="67"/>
    </location>
</feature>
<evidence type="ECO:0000256" key="1">
    <source>
        <dbReference type="SAM" id="Phobius"/>
    </source>
</evidence>
<dbReference type="EMBL" id="CP099547">
    <property type="protein sequence ID" value="USR78859.1"/>
    <property type="molecule type" value="Genomic_DNA"/>
</dbReference>
<reference evidence="2" key="1">
    <citation type="submission" date="2022-06" db="EMBL/GenBank/DDBJ databases">
        <title>Complete Genome Sequence of Arcanobacterium pinnipediorum strain DSM 28752 isolated from a harbour seal.</title>
        <authorList>
            <person name="Borowiak M."/>
            <person name="Kreitlow A."/>
            <person name="Alssahen M."/>
            <person name="Malorny B."/>
            <person name="Laemmler C."/>
            <person name="Prenger-Berninghoff E."/>
            <person name="Siebert U."/>
            <person name="Ploetz M."/>
            <person name="Abdulmawjood A."/>
        </authorList>
    </citation>
    <scope>NUCLEOTIDE SEQUENCE</scope>
    <source>
        <strain evidence="2">DSM 28752</strain>
    </source>
</reference>
<dbReference type="RefSeq" id="WP_252672685.1">
    <property type="nucleotide sequence ID" value="NZ_CP099547.1"/>
</dbReference>
<evidence type="ECO:0008006" key="4">
    <source>
        <dbReference type="Google" id="ProtNLM"/>
    </source>
</evidence>
<dbReference type="Proteomes" id="UP001056109">
    <property type="component" value="Chromosome"/>
</dbReference>
<protein>
    <recommendedName>
        <fullName evidence="4">SPW repeat-containing protein</fullName>
    </recommendedName>
</protein>
<keyword evidence="1" id="KW-0812">Transmembrane</keyword>
<evidence type="ECO:0000313" key="3">
    <source>
        <dbReference type="Proteomes" id="UP001056109"/>
    </source>
</evidence>
<keyword evidence="3" id="KW-1185">Reference proteome</keyword>